<accession>A0A4R6H4D3</accession>
<dbReference type="Proteomes" id="UP000294848">
    <property type="component" value="Unassembled WGS sequence"/>
</dbReference>
<gene>
    <name evidence="2" type="ORF">DET52_10453</name>
</gene>
<protein>
    <submittedName>
        <fullName evidence="2">Ribosomal protein S18 acetylase RimI-like enzyme</fullName>
    </submittedName>
</protein>
<evidence type="ECO:0000313" key="3">
    <source>
        <dbReference type="Proteomes" id="UP000294848"/>
    </source>
</evidence>
<dbReference type="PROSITE" id="PS51186">
    <property type="entry name" value="GNAT"/>
    <property type="match status" value="1"/>
</dbReference>
<feature type="domain" description="N-acetyltransferase" evidence="1">
    <location>
        <begin position="14"/>
        <end position="160"/>
    </location>
</feature>
<dbReference type="InterPro" id="IPR000182">
    <property type="entry name" value="GNAT_dom"/>
</dbReference>
<dbReference type="EMBL" id="SNWI01000004">
    <property type="protein sequence ID" value="TDO02588.1"/>
    <property type="molecule type" value="Genomic_DNA"/>
</dbReference>
<dbReference type="GO" id="GO:0005840">
    <property type="term" value="C:ribosome"/>
    <property type="evidence" value="ECO:0007669"/>
    <property type="project" value="UniProtKB-KW"/>
</dbReference>
<sequence length="191" mass="22619">MHKLTELLVAMKRLRVKDISASLLAEAWKLYESSFPTEEKRNWNQQQAIMQLEAYHFDLVMYNNELVGILLWWEFATIRYIEHFAIQTSLRNSGFGKTCLENFIAESDVQVLLEVEKPEDSLKQRRIGFYQRLGFHLNAYDYAHPPYLEGGDFVELRLMSYPDKLREDDLQTFKTKGHPIIHRPYFEKNPG</sequence>
<keyword evidence="2" id="KW-0687">Ribonucleoprotein</keyword>
<reference evidence="2 3" key="1">
    <citation type="submission" date="2019-03" db="EMBL/GenBank/DDBJ databases">
        <title>Freshwater and sediment microbial communities from various areas in North America, analyzing microbe dynamics in response to fracking.</title>
        <authorList>
            <person name="Lamendella R."/>
        </authorList>
    </citation>
    <scope>NUCLEOTIDE SEQUENCE [LARGE SCALE GENOMIC DNA]</scope>
    <source>
        <strain evidence="2 3">114D</strain>
    </source>
</reference>
<dbReference type="Gene3D" id="3.40.630.30">
    <property type="match status" value="1"/>
</dbReference>
<dbReference type="OrthoDB" id="9127144at2"/>
<organism evidence="2 3">
    <name type="scientific">Sunxiuqinia elliptica</name>
    <dbReference type="NCBI Taxonomy" id="655355"/>
    <lineage>
        <taxon>Bacteria</taxon>
        <taxon>Pseudomonadati</taxon>
        <taxon>Bacteroidota</taxon>
        <taxon>Bacteroidia</taxon>
        <taxon>Marinilabiliales</taxon>
        <taxon>Prolixibacteraceae</taxon>
        <taxon>Sunxiuqinia</taxon>
    </lineage>
</organism>
<dbReference type="Pfam" id="PF00583">
    <property type="entry name" value="Acetyltransf_1"/>
    <property type="match status" value="1"/>
</dbReference>
<name>A0A4R6H4D3_9BACT</name>
<evidence type="ECO:0000313" key="2">
    <source>
        <dbReference type="EMBL" id="TDO02588.1"/>
    </source>
</evidence>
<evidence type="ECO:0000259" key="1">
    <source>
        <dbReference type="PROSITE" id="PS51186"/>
    </source>
</evidence>
<dbReference type="AlphaFoldDB" id="A0A4R6H4D3"/>
<comment type="caution">
    <text evidence="2">The sequence shown here is derived from an EMBL/GenBank/DDBJ whole genome shotgun (WGS) entry which is preliminary data.</text>
</comment>
<dbReference type="GO" id="GO:0016747">
    <property type="term" value="F:acyltransferase activity, transferring groups other than amino-acyl groups"/>
    <property type="evidence" value="ECO:0007669"/>
    <property type="project" value="InterPro"/>
</dbReference>
<dbReference type="SUPFAM" id="SSF55729">
    <property type="entry name" value="Acyl-CoA N-acyltransferases (Nat)"/>
    <property type="match status" value="1"/>
</dbReference>
<dbReference type="InterPro" id="IPR016181">
    <property type="entry name" value="Acyl_CoA_acyltransferase"/>
</dbReference>
<proteinExistence type="predicted"/>
<keyword evidence="2" id="KW-0689">Ribosomal protein</keyword>